<dbReference type="RefSeq" id="WP_147136819.1">
    <property type="nucleotide sequence ID" value="NZ_VOSC01000030.1"/>
</dbReference>
<reference evidence="4" key="1">
    <citation type="submission" date="2019-08" db="EMBL/GenBank/DDBJ databases">
        <title>Seonamhaeicola sediminis sp. nov., isolated from marine sediment.</title>
        <authorList>
            <person name="Cao W.R."/>
        </authorList>
    </citation>
    <scope>NUCLEOTIDE SEQUENCE [LARGE SCALE GENOMIC DNA]</scope>
    <source>
        <strain evidence="4">Gy8</strain>
    </source>
</reference>
<comment type="caution">
    <text evidence="3">The sequence shown here is derived from an EMBL/GenBank/DDBJ whole genome shotgun (WGS) entry which is preliminary data.</text>
</comment>
<proteinExistence type="predicted"/>
<feature type="transmembrane region" description="Helical" evidence="1">
    <location>
        <begin position="177"/>
        <end position="194"/>
    </location>
</feature>
<keyword evidence="4" id="KW-1185">Reference proteome</keyword>
<keyword evidence="1" id="KW-1133">Transmembrane helix</keyword>
<feature type="domain" description="Chemotaxis methyl-accepting receptor HlyB-like 4HB MCP" evidence="2">
    <location>
        <begin position="8"/>
        <end position="130"/>
    </location>
</feature>
<dbReference type="EMBL" id="VOSC01000030">
    <property type="protein sequence ID" value="TXE07106.1"/>
    <property type="molecule type" value="Genomic_DNA"/>
</dbReference>
<keyword evidence="1" id="KW-0472">Membrane</keyword>
<organism evidence="3 4">
    <name type="scientific">Seonamhaeicola algicola</name>
    <dbReference type="NCBI Taxonomy" id="1719036"/>
    <lineage>
        <taxon>Bacteria</taxon>
        <taxon>Pseudomonadati</taxon>
        <taxon>Bacteroidota</taxon>
        <taxon>Flavobacteriia</taxon>
        <taxon>Flavobacteriales</taxon>
        <taxon>Flavobacteriaceae</taxon>
    </lineage>
</organism>
<keyword evidence="1" id="KW-0812">Transmembrane</keyword>
<evidence type="ECO:0000259" key="2">
    <source>
        <dbReference type="Pfam" id="PF12729"/>
    </source>
</evidence>
<evidence type="ECO:0000313" key="4">
    <source>
        <dbReference type="Proteomes" id="UP000321790"/>
    </source>
</evidence>
<name>A0A5C7AEE7_9FLAO</name>
<gene>
    <name evidence="3" type="ORF">FUA26_12845</name>
</gene>
<sequence length="200" mass="22680">MTVYNKIKWILGILIVFVLIVITNLVDRNNFVRVRDSVVTIYEDRLVVKGLIFDMASTMHQKEVAAIVTDSSFFKTKNSTLNTAFNDHIQAYETTKLTTKEDKEFNSLKANFTQLQAAEKAYVNSGFQTNNKVLSSISSIKSNLQSLSKIQLQEGGRQMAISQKAIDTVELFTQMEIYLLVFLALVVQIIILYNPKKEGK</sequence>
<evidence type="ECO:0000313" key="3">
    <source>
        <dbReference type="EMBL" id="TXE07106.1"/>
    </source>
</evidence>
<dbReference type="AlphaFoldDB" id="A0A5C7AEE7"/>
<dbReference type="InterPro" id="IPR024478">
    <property type="entry name" value="HlyB_4HB_MCP"/>
</dbReference>
<accession>A0A5C7AEE7</accession>
<dbReference type="OrthoDB" id="979566at2"/>
<feature type="transmembrane region" description="Helical" evidence="1">
    <location>
        <begin position="7"/>
        <end position="26"/>
    </location>
</feature>
<dbReference type="Pfam" id="PF12729">
    <property type="entry name" value="4HB_MCP_1"/>
    <property type="match status" value="1"/>
</dbReference>
<evidence type="ECO:0000256" key="1">
    <source>
        <dbReference type="SAM" id="Phobius"/>
    </source>
</evidence>
<dbReference type="Proteomes" id="UP000321790">
    <property type="component" value="Unassembled WGS sequence"/>
</dbReference>
<protein>
    <submittedName>
        <fullName evidence="3">Chemotaxis protein</fullName>
    </submittedName>
</protein>